<keyword evidence="2 6" id="KW-0378">Hydrolase</keyword>
<evidence type="ECO:0000256" key="3">
    <source>
        <dbReference type="ARBA" id="ARBA00038412"/>
    </source>
</evidence>
<dbReference type="InterPro" id="IPR003615">
    <property type="entry name" value="HNH_nuc"/>
</dbReference>
<dbReference type="GO" id="GO:0005829">
    <property type="term" value="C:cytosol"/>
    <property type="evidence" value="ECO:0007669"/>
    <property type="project" value="TreeGrafter"/>
</dbReference>
<dbReference type="InterPro" id="IPR002711">
    <property type="entry name" value="HNH"/>
</dbReference>
<dbReference type="SMART" id="SM00507">
    <property type="entry name" value="HNHc"/>
    <property type="match status" value="1"/>
</dbReference>
<comment type="caution">
    <text evidence="6">The sequence shown here is derived from an EMBL/GenBank/DDBJ whole genome shotgun (WGS) entry which is preliminary data.</text>
</comment>
<dbReference type="RefSeq" id="WP_101331152.1">
    <property type="nucleotide sequence ID" value="NZ_PJNH01000001.1"/>
</dbReference>
<dbReference type="AlphaFoldDB" id="A0A2I0QYK9"/>
<dbReference type="Gene3D" id="1.10.30.50">
    <property type="match status" value="1"/>
</dbReference>
<reference evidence="6 7" key="1">
    <citation type="submission" date="2017-06" db="EMBL/GenBank/DDBJ databases">
        <title>the draft geome sequence of Illustriluteabacillus marina B3227.</title>
        <authorList>
            <person name="He R.-H."/>
            <person name="Du Z.-J."/>
        </authorList>
    </citation>
    <scope>NUCLEOTIDE SEQUENCE [LARGE SCALE GENOMIC DNA]</scope>
    <source>
        <strain evidence="6 7">B3227</strain>
    </source>
</reference>
<evidence type="ECO:0000256" key="2">
    <source>
        <dbReference type="ARBA" id="ARBA00022801"/>
    </source>
</evidence>
<evidence type="ECO:0000313" key="7">
    <source>
        <dbReference type="Proteomes" id="UP000243524"/>
    </source>
</evidence>
<keyword evidence="1" id="KW-0540">Nuclease</keyword>
<dbReference type="PANTHER" id="PTHR41286">
    <property type="entry name" value="HNH NUCLEASE YAJD-RELATED"/>
    <property type="match status" value="1"/>
</dbReference>
<dbReference type="GO" id="GO:0004519">
    <property type="term" value="F:endonuclease activity"/>
    <property type="evidence" value="ECO:0007669"/>
    <property type="project" value="InterPro"/>
</dbReference>
<dbReference type="EMBL" id="PJNH01000001">
    <property type="protein sequence ID" value="PKR79408.1"/>
    <property type="molecule type" value="Genomic_DNA"/>
</dbReference>
<dbReference type="GO" id="GO:0008270">
    <property type="term" value="F:zinc ion binding"/>
    <property type="evidence" value="ECO:0007669"/>
    <property type="project" value="InterPro"/>
</dbReference>
<dbReference type="OrthoDB" id="9811997at2"/>
<accession>A0A2I0QYK9</accession>
<evidence type="ECO:0000259" key="5">
    <source>
        <dbReference type="SMART" id="SM00507"/>
    </source>
</evidence>
<dbReference type="CDD" id="cd00085">
    <property type="entry name" value="HNHc"/>
    <property type="match status" value="1"/>
</dbReference>
<organism evidence="6 7">
    <name type="scientific">Halalkalibacillus sediminis</name>
    <dbReference type="NCBI Taxonomy" id="2018042"/>
    <lineage>
        <taxon>Bacteria</taxon>
        <taxon>Bacillati</taxon>
        <taxon>Bacillota</taxon>
        <taxon>Bacilli</taxon>
        <taxon>Bacillales</taxon>
        <taxon>Bacillaceae</taxon>
        <taxon>Halalkalibacillus</taxon>
    </lineage>
</organism>
<dbReference type="Pfam" id="PF01844">
    <property type="entry name" value="HNH"/>
    <property type="match status" value="1"/>
</dbReference>
<keyword evidence="7" id="KW-1185">Reference proteome</keyword>
<evidence type="ECO:0000256" key="4">
    <source>
        <dbReference type="ARBA" id="ARBA00040194"/>
    </source>
</evidence>
<dbReference type="Proteomes" id="UP000243524">
    <property type="component" value="Unassembled WGS sequence"/>
</dbReference>
<dbReference type="GO" id="GO:0016787">
    <property type="term" value="F:hydrolase activity"/>
    <property type="evidence" value="ECO:0007669"/>
    <property type="project" value="UniProtKB-KW"/>
</dbReference>
<protein>
    <recommendedName>
        <fullName evidence="4">Putative HNH nuclease YajD</fullName>
    </recommendedName>
</protein>
<dbReference type="GO" id="GO:0003676">
    <property type="term" value="F:nucleic acid binding"/>
    <property type="evidence" value="ECO:0007669"/>
    <property type="project" value="InterPro"/>
</dbReference>
<gene>
    <name evidence="6" type="ORF">CEY16_05470</name>
</gene>
<comment type="similarity">
    <text evidence="3">Belongs to the HNH nuclease family.</text>
</comment>
<sequence>MQQYQTREQRMKFYKSKSWRKLRLFVLERDNYECQECKRQGRVFTSSHNTDKHKNLDVDHIEELPDRPDLAMEPDNLETLCIRCHNRKHGRYVSRFKRKPNKWDGDEWW</sequence>
<evidence type="ECO:0000313" key="6">
    <source>
        <dbReference type="EMBL" id="PKR79408.1"/>
    </source>
</evidence>
<evidence type="ECO:0000256" key="1">
    <source>
        <dbReference type="ARBA" id="ARBA00022722"/>
    </source>
</evidence>
<name>A0A2I0QYK9_9BACI</name>
<proteinExistence type="inferred from homology"/>
<feature type="domain" description="HNH nuclease" evidence="5">
    <location>
        <begin position="21"/>
        <end position="86"/>
    </location>
</feature>
<dbReference type="PANTHER" id="PTHR41286:SF1">
    <property type="entry name" value="HNH NUCLEASE YAJD-RELATED"/>
    <property type="match status" value="1"/>
</dbReference>